<dbReference type="Proteomes" id="UP000199450">
    <property type="component" value="Unassembled WGS sequence"/>
</dbReference>
<keyword evidence="2" id="KW-1185">Reference proteome</keyword>
<gene>
    <name evidence="1" type="ORF">SAMN05421856_103469</name>
</gene>
<evidence type="ECO:0000313" key="2">
    <source>
        <dbReference type="Proteomes" id="UP000199450"/>
    </source>
</evidence>
<accession>A0A1H7YQL6</accession>
<dbReference type="AlphaFoldDB" id="A0A1H7YQL6"/>
<reference evidence="2" key="1">
    <citation type="submission" date="2016-10" db="EMBL/GenBank/DDBJ databases">
        <authorList>
            <person name="Varghese N."/>
            <person name="Submissions S."/>
        </authorList>
    </citation>
    <scope>NUCLEOTIDE SEQUENCE [LARGE SCALE GENOMIC DNA]</scope>
    <source>
        <strain evidence="2">DSM 17453</strain>
    </source>
</reference>
<dbReference type="STRING" id="295069.SAMN05421856_103469"/>
<evidence type="ECO:0000313" key="1">
    <source>
        <dbReference type="EMBL" id="SEM48265.1"/>
    </source>
</evidence>
<proteinExistence type="predicted"/>
<dbReference type="RefSeq" id="WP_089999661.1">
    <property type="nucleotide sequence ID" value="NZ_FOBV01000003.1"/>
</dbReference>
<sequence length="78" mass="9258">MNASDLKINLIQRITQLKERRIVEEIQKLLDFELDTGEYILTDSQKDRIAEAQQEYKSSAFLTDEQANQDIEQWLKEK</sequence>
<dbReference type="OrthoDB" id="1122787at2"/>
<name>A0A1H7YQL6_9FLAO</name>
<dbReference type="EMBL" id="FOBV01000003">
    <property type="protein sequence ID" value="SEM48265.1"/>
    <property type="molecule type" value="Genomic_DNA"/>
</dbReference>
<organism evidence="1 2">
    <name type="scientific">Chryseobacterium taichungense</name>
    <dbReference type="NCBI Taxonomy" id="295069"/>
    <lineage>
        <taxon>Bacteria</taxon>
        <taxon>Pseudomonadati</taxon>
        <taxon>Bacteroidota</taxon>
        <taxon>Flavobacteriia</taxon>
        <taxon>Flavobacteriales</taxon>
        <taxon>Weeksellaceae</taxon>
        <taxon>Chryseobacterium group</taxon>
        <taxon>Chryseobacterium</taxon>
    </lineage>
</organism>
<evidence type="ECO:0008006" key="3">
    <source>
        <dbReference type="Google" id="ProtNLM"/>
    </source>
</evidence>
<protein>
    <recommendedName>
        <fullName evidence="3">Addiction module component</fullName>
    </recommendedName>
</protein>